<reference evidence="3 4" key="1">
    <citation type="submission" date="2019-03" db="EMBL/GenBank/DDBJ databases">
        <title>Sequencing 25 genomes of Wallemia mellicola.</title>
        <authorList>
            <person name="Gostincar C."/>
        </authorList>
    </citation>
    <scope>NUCLEOTIDE SEQUENCE [LARGE SCALE GENOMIC DNA]</scope>
    <source>
        <strain evidence="3 4">EXF-757</strain>
    </source>
</reference>
<dbReference type="PANTHER" id="PTHR37329:SF1">
    <property type="entry name" value="KINETOCHORE PROTEIN SOS7"/>
    <property type="match status" value="1"/>
</dbReference>
<dbReference type="InterPro" id="IPR048781">
    <property type="entry name" value="Sos7_CC"/>
</dbReference>
<proteinExistence type="predicted"/>
<dbReference type="Proteomes" id="UP000310708">
    <property type="component" value="Unassembled WGS sequence"/>
</dbReference>
<dbReference type="AlphaFoldDB" id="A0A4T0SW33"/>
<sequence>MSDSDLVENTKKLIETSNNRQLYLDMIKQQFNEKLKDDFLNKKVDDSTSFSSNQSIQQLPTDPLSFESELLQSVDYFGKLKFKYVEQQTKENFLKKILSTQPPLITPEDNAILEESNKQDKQLLKQAKEATDKKTQNLEELVQVVAEEHDNYTQELSSANELLSEIQEMQLELAKLRATHPPEQRLTPAVAQEILDDQIIEMQNLSDIKEQQALERSQLTEEIKTLTDQDERLQPELSAAKRMGEDAKRAKEEVEDGIEDLNTWLDAAREVYSNLIGILNVNTPEPATLEIEYDARKDLKGKFLENMHPKCTLFLNFNPQTRRFVGAELRNAPENVVLDDAIEAAELHGSAPRLIQDLLYRLRTQ</sequence>
<gene>
    <name evidence="3" type="ORF">E3Q01_01904</name>
</gene>
<dbReference type="Pfam" id="PF20882">
    <property type="entry name" value="Sos7"/>
    <property type="match status" value="1"/>
</dbReference>
<evidence type="ECO:0000313" key="4">
    <source>
        <dbReference type="Proteomes" id="UP000310708"/>
    </source>
</evidence>
<dbReference type="GO" id="GO:0000776">
    <property type="term" value="C:kinetochore"/>
    <property type="evidence" value="ECO:0007669"/>
    <property type="project" value="InterPro"/>
</dbReference>
<evidence type="ECO:0000313" key="3">
    <source>
        <dbReference type="EMBL" id="TIC65925.1"/>
    </source>
</evidence>
<dbReference type="InterPro" id="IPR037475">
    <property type="entry name" value="Sos7"/>
</dbReference>
<protein>
    <recommendedName>
        <fullName evidence="2">Kinetochore protein Sos7 coiled-coil domain-containing protein</fullName>
    </recommendedName>
</protein>
<name>A0A4T0SW33_9BASI</name>
<feature type="domain" description="Kinetochore protein Sos7 coiled-coil" evidence="2">
    <location>
        <begin position="75"/>
        <end position="149"/>
    </location>
</feature>
<feature type="coiled-coil region" evidence="1">
    <location>
        <begin position="110"/>
        <end position="229"/>
    </location>
</feature>
<dbReference type="EMBL" id="SPRX01000019">
    <property type="protein sequence ID" value="TIC65925.1"/>
    <property type="molecule type" value="Genomic_DNA"/>
</dbReference>
<evidence type="ECO:0000256" key="1">
    <source>
        <dbReference type="SAM" id="Coils"/>
    </source>
</evidence>
<dbReference type="GO" id="GO:0051315">
    <property type="term" value="P:attachment of mitotic spindle microtubules to kinetochore"/>
    <property type="evidence" value="ECO:0007669"/>
    <property type="project" value="TreeGrafter"/>
</dbReference>
<accession>A0A4T0SW33</accession>
<organism evidence="3 4">
    <name type="scientific">Wallemia mellicola</name>
    <dbReference type="NCBI Taxonomy" id="1708541"/>
    <lineage>
        <taxon>Eukaryota</taxon>
        <taxon>Fungi</taxon>
        <taxon>Dikarya</taxon>
        <taxon>Basidiomycota</taxon>
        <taxon>Wallemiomycotina</taxon>
        <taxon>Wallemiomycetes</taxon>
        <taxon>Wallemiales</taxon>
        <taxon>Wallemiaceae</taxon>
        <taxon>Wallemia</taxon>
    </lineage>
</organism>
<evidence type="ECO:0000259" key="2">
    <source>
        <dbReference type="Pfam" id="PF20882"/>
    </source>
</evidence>
<dbReference type="PANTHER" id="PTHR37329">
    <property type="entry name" value="KINETOCHORE PROTEIN SOS7"/>
    <property type="match status" value="1"/>
</dbReference>
<dbReference type="GO" id="GO:0034501">
    <property type="term" value="P:protein localization to kinetochore"/>
    <property type="evidence" value="ECO:0007669"/>
    <property type="project" value="InterPro"/>
</dbReference>
<comment type="caution">
    <text evidence="3">The sequence shown here is derived from an EMBL/GenBank/DDBJ whole genome shotgun (WGS) entry which is preliminary data.</text>
</comment>
<keyword evidence="1" id="KW-0175">Coiled coil</keyword>